<gene>
    <name evidence="2" type="ORF">AUEXF2481DRAFT_152609</name>
</gene>
<feature type="compositionally biased region" description="Basic residues" evidence="1">
    <location>
        <begin position="192"/>
        <end position="205"/>
    </location>
</feature>
<evidence type="ECO:0000313" key="2">
    <source>
        <dbReference type="EMBL" id="KER00700.1"/>
    </source>
</evidence>
<sequence length="205" mass="23357">MTYNSGNNKNTHITTKMLLSHHLSLLFLPTFSKMPSYFLPYPKNKQHHRPPPLATLNPYPHPHPDPPSSPPSPLNLSSSLPSPTSSSGSSTIKPRKKPSKHVHWKQDYHPSVLELKIVCGDPEDSSLVVVFGLRFREGRRPKVRFSVRRGHGRTRELGDRVMEGADEGKGGRDGVAEDEKRHDEDQEEIREKRGRKRRREHRSSS</sequence>
<dbReference type="GeneID" id="25362154"/>
<proteinExistence type="predicted"/>
<organism evidence="2 3">
    <name type="scientific">Aureobasidium subglaciale (strain EXF-2481)</name>
    <name type="common">Aureobasidium pullulans var. subglaciale</name>
    <dbReference type="NCBI Taxonomy" id="1043005"/>
    <lineage>
        <taxon>Eukaryota</taxon>
        <taxon>Fungi</taxon>
        <taxon>Dikarya</taxon>
        <taxon>Ascomycota</taxon>
        <taxon>Pezizomycotina</taxon>
        <taxon>Dothideomycetes</taxon>
        <taxon>Dothideomycetidae</taxon>
        <taxon>Dothideales</taxon>
        <taxon>Saccotheciaceae</taxon>
        <taxon>Aureobasidium</taxon>
    </lineage>
</organism>
<keyword evidence="3" id="KW-1185">Reference proteome</keyword>
<accession>A0A074YX30</accession>
<name>A0A074YX30_AURSE</name>
<evidence type="ECO:0000313" key="3">
    <source>
        <dbReference type="Proteomes" id="UP000030641"/>
    </source>
</evidence>
<feature type="region of interest" description="Disordered" evidence="1">
    <location>
        <begin position="42"/>
        <end position="103"/>
    </location>
</feature>
<dbReference type="Proteomes" id="UP000030641">
    <property type="component" value="Unassembled WGS sequence"/>
</dbReference>
<feature type="compositionally biased region" description="Pro residues" evidence="1">
    <location>
        <begin position="59"/>
        <end position="73"/>
    </location>
</feature>
<dbReference type="InParanoid" id="A0A074YX30"/>
<dbReference type="HOGENOM" id="CLU_115914_0_0_1"/>
<dbReference type="EMBL" id="KL584749">
    <property type="protein sequence ID" value="KER00700.1"/>
    <property type="molecule type" value="Genomic_DNA"/>
</dbReference>
<dbReference type="OrthoDB" id="3944918at2759"/>
<protein>
    <submittedName>
        <fullName evidence="2">Uncharacterized protein</fullName>
    </submittedName>
</protein>
<feature type="region of interest" description="Disordered" evidence="1">
    <location>
        <begin position="155"/>
        <end position="205"/>
    </location>
</feature>
<feature type="compositionally biased region" description="Basic and acidic residues" evidence="1">
    <location>
        <begin position="155"/>
        <end position="184"/>
    </location>
</feature>
<reference evidence="2 3" key="1">
    <citation type="journal article" date="2014" name="BMC Genomics">
        <title>Genome sequencing of four Aureobasidium pullulans varieties: biotechnological potential, stress tolerance, and description of new species.</title>
        <authorList>
            <person name="Gostin Ar C."/>
            <person name="Ohm R.A."/>
            <person name="Kogej T."/>
            <person name="Sonjak S."/>
            <person name="Turk M."/>
            <person name="Zajc J."/>
            <person name="Zalar P."/>
            <person name="Grube M."/>
            <person name="Sun H."/>
            <person name="Han J."/>
            <person name="Sharma A."/>
            <person name="Chiniquy J."/>
            <person name="Ngan C.Y."/>
            <person name="Lipzen A."/>
            <person name="Barry K."/>
            <person name="Grigoriev I.V."/>
            <person name="Gunde-Cimerman N."/>
        </authorList>
    </citation>
    <scope>NUCLEOTIDE SEQUENCE [LARGE SCALE GENOMIC DNA]</scope>
    <source>
        <strain evidence="2 3">EXF-2481</strain>
    </source>
</reference>
<dbReference type="AlphaFoldDB" id="A0A074YX30"/>
<dbReference type="RefSeq" id="XP_013349215.1">
    <property type="nucleotide sequence ID" value="XM_013493761.1"/>
</dbReference>
<evidence type="ECO:0000256" key="1">
    <source>
        <dbReference type="SAM" id="MobiDB-lite"/>
    </source>
</evidence>
<feature type="compositionally biased region" description="Basic residues" evidence="1">
    <location>
        <begin position="93"/>
        <end position="103"/>
    </location>
</feature>
<feature type="compositionally biased region" description="Low complexity" evidence="1">
    <location>
        <begin position="74"/>
        <end position="90"/>
    </location>
</feature>